<keyword evidence="2" id="KW-0808">Transferase</keyword>
<dbReference type="GO" id="GO:0016747">
    <property type="term" value="F:acyltransferase activity, transferring groups other than amino-acyl groups"/>
    <property type="evidence" value="ECO:0007669"/>
    <property type="project" value="InterPro"/>
</dbReference>
<dbReference type="Pfam" id="PF00583">
    <property type="entry name" value="Acetyltransf_1"/>
    <property type="match status" value="1"/>
</dbReference>
<dbReference type="Pfam" id="PF18467">
    <property type="entry name" value="DUF5613"/>
    <property type="match status" value="1"/>
</dbReference>
<evidence type="ECO:0000313" key="2">
    <source>
        <dbReference type="EMBL" id="TDM12786.1"/>
    </source>
</evidence>
<keyword evidence="3" id="KW-1185">Reference proteome</keyword>
<dbReference type="Proteomes" id="UP000294802">
    <property type="component" value="Unassembled WGS sequence"/>
</dbReference>
<accession>A0A4R6BWH6</accession>
<dbReference type="InterPro" id="IPR000182">
    <property type="entry name" value="GNAT_dom"/>
</dbReference>
<sequence length="249" mass="29339">MLTFNDTKLDAERHAENERLIHYHTSSQLIKYYANYYAYKEVPTLEQFKADIEMQKLFHLQRGQKHLLFIFPENVKPSDELISFGKEYGFSLEKMELYRADTSQLKAQDNSSVEIIEVLERGKAFNDFLVVCRESEIEYGEEFVELKRTTHTRDLIDPTVIQLIAYMDGEPAGKLEAILNERTVELDDFYVRKVFRSRGIGSMLQQFVWKRAGERPVILVTDGNDTAREMYQKQGYEKVSERYEFLKVE</sequence>
<feature type="domain" description="N-acetyltransferase" evidence="1">
    <location>
        <begin position="113"/>
        <end position="249"/>
    </location>
</feature>
<dbReference type="OrthoDB" id="2213517at2"/>
<comment type="caution">
    <text evidence="2">The sequence shown here is derived from an EMBL/GenBank/DDBJ whole genome shotgun (WGS) entry which is preliminary data.</text>
</comment>
<reference evidence="2 3" key="1">
    <citation type="submission" date="2019-01" db="EMBL/GenBank/DDBJ databases">
        <title>Draft genome sequences of the type strains of six Macrococcus species.</title>
        <authorList>
            <person name="Mazhar S."/>
            <person name="Altermann E."/>
            <person name="Hill C."/>
            <person name="Mcauliffe O."/>
        </authorList>
    </citation>
    <scope>NUCLEOTIDE SEQUENCE [LARGE SCALE GENOMIC DNA]</scope>
    <source>
        <strain evidence="2 3">CCM4815</strain>
    </source>
</reference>
<gene>
    <name evidence="2" type="ORF">ERX29_01930</name>
</gene>
<dbReference type="InterPro" id="IPR016181">
    <property type="entry name" value="Acyl_CoA_acyltransferase"/>
</dbReference>
<dbReference type="RefSeq" id="WP_133443001.1">
    <property type="nucleotide sequence ID" value="NZ_SCWB01000002.1"/>
</dbReference>
<dbReference type="InterPro" id="IPR040549">
    <property type="entry name" value="DUF5613"/>
</dbReference>
<proteinExistence type="predicted"/>
<dbReference type="PROSITE" id="PS51186">
    <property type="entry name" value="GNAT"/>
    <property type="match status" value="1"/>
</dbReference>
<dbReference type="Gene3D" id="3.40.630.30">
    <property type="match status" value="1"/>
</dbReference>
<evidence type="ECO:0000313" key="3">
    <source>
        <dbReference type="Proteomes" id="UP000294802"/>
    </source>
</evidence>
<evidence type="ECO:0000259" key="1">
    <source>
        <dbReference type="PROSITE" id="PS51186"/>
    </source>
</evidence>
<protein>
    <submittedName>
        <fullName evidence="2">GNAT family N-acetyltransferase</fullName>
    </submittedName>
</protein>
<dbReference type="CDD" id="cd04301">
    <property type="entry name" value="NAT_SF"/>
    <property type="match status" value="1"/>
</dbReference>
<name>A0A4R6BWH6_9STAP</name>
<dbReference type="EMBL" id="SCWB01000002">
    <property type="protein sequence ID" value="TDM12786.1"/>
    <property type="molecule type" value="Genomic_DNA"/>
</dbReference>
<dbReference type="SUPFAM" id="SSF55729">
    <property type="entry name" value="Acyl-CoA N-acyltransferases (Nat)"/>
    <property type="match status" value="1"/>
</dbReference>
<dbReference type="AlphaFoldDB" id="A0A4R6BWH6"/>
<organism evidence="2 3">
    <name type="scientific">Macrococcus lamae</name>
    <dbReference type="NCBI Taxonomy" id="198484"/>
    <lineage>
        <taxon>Bacteria</taxon>
        <taxon>Bacillati</taxon>
        <taxon>Bacillota</taxon>
        <taxon>Bacilli</taxon>
        <taxon>Bacillales</taxon>
        <taxon>Staphylococcaceae</taxon>
        <taxon>Macrococcus</taxon>
    </lineage>
</organism>